<feature type="signal peptide" evidence="1">
    <location>
        <begin position="1"/>
        <end position="27"/>
    </location>
</feature>
<evidence type="ECO:0000313" key="2">
    <source>
        <dbReference type="EMBL" id="KAG6770020.1"/>
    </source>
</evidence>
<evidence type="ECO:0000256" key="1">
    <source>
        <dbReference type="SAM" id="SignalP"/>
    </source>
</evidence>
<protein>
    <submittedName>
        <fullName evidence="2">Uncharacterized protein</fullName>
    </submittedName>
</protein>
<keyword evidence="3" id="KW-1185">Reference proteome</keyword>
<reference evidence="2" key="1">
    <citation type="journal article" date="2020" name="bioRxiv">
        <title>Hybrid origin of Populus tomentosa Carr. identified through genome sequencing and phylogenomic analysis.</title>
        <authorList>
            <person name="An X."/>
            <person name="Gao K."/>
            <person name="Chen Z."/>
            <person name="Li J."/>
            <person name="Yang X."/>
            <person name="Yang X."/>
            <person name="Zhou J."/>
            <person name="Guo T."/>
            <person name="Zhao T."/>
            <person name="Huang S."/>
            <person name="Miao D."/>
            <person name="Khan W.U."/>
            <person name="Rao P."/>
            <person name="Ye M."/>
            <person name="Lei B."/>
            <person name="Liao W."/>
            <person name="Wang J."/>
            <person name="Ji L."/>
            <person name="Li Y."/>
            <person name="Guo B."/>
            <person name="Mustafa N.S."/>
            <person name="Li S."/>
            <person name="Yun Q."/>
            <person name="Keller S.R."/>
            <person name="Mao J."/>
            <person name="Zhang R."/>
            <person name="Strauss S.H."/>
        </authorList>
    </citation>
    <scope>NUCLEOTIDE SEQUENCE</scope>
    <source>
        <strain evidence="2">GM15</strain>
        <tissue evidence="2">Leaf</tissue>
    </source>
</reference>
<dbReference type="AlphaFoldDB" id="A0A8X7ZVS9"/>
<keyword evidence="1" id="KW-0732">Signal</keyword>
<evidence type="ECO:0000313" key="3">
    <source>
        <dbReference type="Proteomes" id="UP000886885"/>
    </source>
</evidence>
<comment type="caution">
    <text evidence="2">The sequence shown here is derived from an EMBL/GenBank/DDBJ whole genome shotgun (WGS) entry which is preliminary data.</text>
</comment>
<dbReference type="EMBL" id="JAAWWB010000012">
    <property type="protein sequence ID" value="KAG6770020.1"/>
    <property type="molecule type" value="Genomic_DNA"/>
</dbReference>
<gene>
    <name evidence="2" type="ORF">POTOM_025687</name>
</gene>
<name>A0A8X7ZVS9_POPTO</name>
<dbReference type="Proteomes" id="UP000886885">
    <property type="component" value="Chromosome 6D"/>
</dbReference>
<organism evidence="2 3">
    <name type="scientific">Populus tomentosa</name>
    <name type="common">Chinese white poplar</name>
    <dbReference type="NCBI Taxonomy" id="118781"/>
    <lineage>
        <taxon>Eukaryota</taxon>
        <taxon>Viridiplantae</taxon>
        <taxon>Streptophyta</taxon>
        <taxon>Embryophyta</taxon>
        <taxon>Tracheophyta</taxon>
        <taxon>Spermatophyta</taxon>
        <taxon>Magnoliopsida</taxon>
        <taxon>eudicotyledons</taxon>
        <taxon>Gunneridae</taxon>
        <taxon>Pentapetalae</taxon>
        <taxon>rosids</taxon>
        <taxon>fabids</taxon>
        <taxon>Malpighiales</taxon>
        <taxon>Salicaceae</taxon>
        <taxon>Saliceae</taxon>
        <taxon>Populus</taxon>
    </lineage>
</organism>
<sequence length="111" mass="12747">MVDGWPMSSRFMMLAMKLLFPRDTVAGAEEVIVARPRKVAGESVLDCCYNKKKKEKKRNHGSNGEVHVDAEECTNNLCCYWKEELPLLTVESAVGAKRIKFELLLEWLKMR</sequence>
<accession>A0A8X7ZVS9</accession>
<feature type="chain" id="PRO_5036476187" evidence="1">
    <location>
        <begin position="28"/>
        <end position="111"/>
    </location>
</feature>
<proteinExistence type="predicted"/>